<gene>
    <name evidence="1" type="ORF">S01H4_13319</name>
</gene>
<sequence>EALTAQKNIPEARKYLQQFKELKGNNEYSVNNIIYQGSRALILGSSSRTRDRAEAETILKKLVEESRNIYITSRMLTHLCELYFEEFRLTNQMDVLDDVQPLIKDLQRIAKQSNSYSLLAEVKLLQAKVALIKVSMIEARKLLTEAQQIADDHDLQLLAGEISKEHDHLLEELKLWESFKKEKASVSERLKLASIDDVLERMQGRRAIEVPEVSVEEPILLLIMDKSGVSYFNHSFIGDWDFDDLFSSFMSAFNTFSSEIFSNSIDRVKIADNTILINPIEPFLVCYIIKGQSYPAQQKLTRFSDVIKSSPEIWEALNRAAKTSEILELDNPPSLGSVVNEIFIT</sequence>
<reference evidence="1" key="1">
    <citation type="journal article" date="2014" name="Front. Microbiol.">
        <title>High frequency of phylogenetically diverse reductive dehalogenase-homologous genes in deep subseafloor sedimentary metagenomes.</title>
        <authorList>
            <person name="Kawai M."/>
            <person name="Futagami T."/>
            <person name="Toyoda A."/>
            <person name="Takaki Y."/>
            <person name="Nishi S."/>
            <person name="Hori S."/>
            <person name="Arai W."/>
            <person name="Tsubouchi T."/>
            <person name="Morono Y."/>
            <person name="Uchiyama I."/>
            <person name="Ito T."/>
            <person name="Fujiyama A."/>
            <person name="Inagaki F."/>
            <person name="Takami H."/>
        </authorList>
    </citation>
    <scope>NUCLEOTIDE SEQUENCE</scope>
    <source>
        <strain evidence="1">Expedition CK06-06</strain>
    </source>
</reference>
<feature type="non-terminal residue" evidence="1">
    <location>
        <position position="1"/>
    </location>
</feature>
<name>X0Z2K8_9ZZZZ</name>
<accession>X0Z2K8</accession>
<comment type="caution">
    <text evidence="1">The sequence shown here is derived from an EMBL/GenBank/DDBJ whole genome shotgun (WGS) entry which is preliminary data.</text>
</comment>
<proteinExistence type="predicted"/>
<protein>
    <submittedName>
        <fullName evidence="1">Uncharacterized protein</fullName>
    </submittedName>
</protein>
<organism evidence="1">
    <name type="scientific">marine sediment metagenome</name>
    <dbReference type="NCBI Taxonomy" id="412755"/>
    <lineage>
        <taxon>unclassified sequences</taxon>
        <taxon>metagenomes</taxon>
        <taxon>ecological metagenomes</taxon>
    </lineage>
</organism>
<evidence type="ECO:0000313" key="1">
    <source>
        <dbReference type="EMBL" id="GAG54708.1"/>
    </source>
</evidence>
<dbReference type="EMBL" id="BART01005873">
    <property type="protein sequence ID" value="GAG54708.1"/>
    <property type="molecule type" value="Genomic_DNA"/>
</dbReference>
<dbReference type="AlphaFoldDB" id="X0Z2K8"/>